<accession>A0A165Z3I9</accession>
<evidence type="ECO:0000313" key="2">
    <source>
        <dbReference type="EMBL" id="KZP10191.1"/>
    </source>
</evidence>
<sequence length="536" mass="58751">MAFDYVQGEYSDSWLDKLFGPHSDQEPEGQASFSGSWADLDTTLNPASGGEDSVSQGNLPQVLDPGLLEFDPSATEFHVSKEEAQEMALVPIGYCYTSSVQGTRRPVPIYANRSGPTAEVAIGAMTSYDFGEKLAFGPHGWGPLFLIELPLRGLPPVWQTLGFAEGDTFNEYPGLHREGWRLADLAGAFYDVATEGGAVFTEFTPTALHTATSAEGGPSGSSMPSVDTLAAAQKKRKRSRRSSNDSLTTKNPKVAGNPALAKFLKAITLCVKGKRIENFIFLEGGLSLAPLKLSQEILQDVLKDIDGCENLTSGTRQRFWITKGKWSDILMIRTAFYTKQSTLYNWAANILYSTTQLDWDGPDAVEDDEGRIKAARDILDNGRFVDKVEEANGFTIRIPFVSKEMLLLLQQILQWHYGEDLGPDLQVADTTIALAADLLQSYLLDCCQKPKEPGGKLKRSGLRTLRQQNLAERSSKPLRSSSNVADDTSSDGQGQWLYEADRLSIIGRHAGIKEARKSNPAIEVELKRVVSSAKDL</sequence>
<dbReference type="EMBL" id="KV417684">
    <property type="protein sequence ID" value="KZP10191.1"/>
    <property type="molecule type" value="Genomic_DNA"/>
</dbReference>
<reference evidence="2 3" key="1">
    <citation type="journal article" date="2016" name="Mol. Biol. Evol.">
        <title>Comparative Genomics of Early-Diverging Mushroom-Forming Fungi Provides Insights into the Origins of Lignocellulose Decay Capabilities.</title>
        <authorList>
            <person name="Nagy L.G."/>
            <person name="Riley R."/>
            <person name="Tritt A."/>
            <person name="Adam C."/>
            <person name="Daum C."/>
            <person name="Floudas D."/>
            <person name="Sun H."/>
            <person name="Yadav J.S."/>
            <person name="Pangilinan J."/>
            <person name="Larsson K.H."/>
            <person name="Matsuura K."/>
            <person name="Barry K."/>
            <person name="Labutti K."/>
            <person name="Kuo R."/>
            <person name="Ohm R.A."/>
            <person name="Bhattacharya S.S."/>
            <person name="Shirouzu T."/>
            <person name="Yoshinaga Y."/>
            <person name="Martin F.M."/>
            <person name="Grigoriev I.V."/>
            <person name="Hibbett D.S."/>
        </authorList>
    </citation>
    <scope>NUCLEOTIDE SEQUENCE [LARGE SCALE GENOMIC DNA]</scope>
    <source>
        <strain evidence="2 3">CBS 109695</strain>
    </source>
</reference>
<organism evidence="2 3">
    <name type="scientific">Athelia psychrophila</name>
    <dbReference type="NCBI Taxonomy" id="1759441"/>
    <lineage>
        <taxon>Eukaryota</taxon>
        <taxon>Fungi</taxon>
        <taxon>Dikarya</taxon>
        <taxon>Basidiomycota</taxon>
        <taxon>Agaricomycotina</taxon>
        <taxon>Agaricomycetes</taxon>
        <taxon>Agaricomycetidae</taxon>
        <taxon>Atheliales</taxon>
        <taxon>Atheliaceae</taxon>
        <taxon>Athelia</taxon>
    </lineage>
</organism>
<proteinExistence type="predicted"/>
<gene>
    <name evidence="2" type="ORF">FIBSPDRAFT_963281</name>
</gene>
<keyword evidence="3" id="KW-1185">Reference proteome</keyword>
<feature type="region of interest" description="Disordered" evidence="1">
    <location>
        <begin position="468"/>
        <end position="493"/>
    </location>
</feature>
<evidence type="ECO:0000313" key="3">
    <source>
        <dbReference type="Proteomes" id="UP000076532"/>
    </source>
</evidence>
<feature type="region of interest" description="Disordered" evidence="1">
    <location>
        <begin position="210"/>
        <end position="253"/>
    </location>
</feature>
<dbReference type="AlphaFoldDB" id="A0A165Z3I9"/>
<feature type="region of interest" description="Disordered" evidence="1">
    <location>
        <begin position="17"/>
        <end position="58"/>
    </location>
</feature>
<protein>
    <submittedName>
        <fullName evidence="2">Uncharacterized protein</fullName>
    </submittedName>
</protein>
<evidence type="ECO:0000256" key="1">
    <source>
        <dbReference type="SAM" id="MobiDB-lite"/>
    </source>
</evidence>
<dbReference type="Proteomes" id="UP000076532">
    <property type="component" value="Unassembled WGS sequence"/>
</dbReference>
<name>A0A165Z3I9_9AGAM</name>